<dbReference type="RefSeq" id="WP_263747336.1">
    <property type="nucleotide sequence ID" value="NZ_JAOWRF010000279.1"/>
</dbReference>
<proteinExistence type="predicted"/>
<sequence>MAASIGSNATTLEGQLWETALRIQIAELAIPVETRPNNIQVSIDTENQLVSVTFSVPATFTVDGSGSLVASPTSYLP</sequence>
<dbReference type="Proteomes" id="UP001526143">
    <property type="component" value="Unassembled WGS sequence"/>
</dbReference>
<evidence type="ECO:0000313" key="1">
    <source>
        <dbReference type="EMBL" id="MCV3215687.1"/>
    </source>
</evidence>
<comment type="caution">
    <text evidence="1">The sequence shown here is derived from an EMBL/GenBank/DDBJ whole genome shotgun (WGS) entry which is preliminary data.</text>
</comment>
<name>A0ABT3B2V0_9CYAN</name>
<dbReference type="EMBL" id="JAOWRF010000279">
    <property type="protein sequence ID" value="MCV3215687.1"/>
    <property type="molecule type" value="Genomic_DNA"/>
</dbReference>
<evidence type="ECO:0000313" key="2">
    <source>
        <dbReference type="Proteomes" id="UP001526143"/>
    </source>
</evidence>
<reference evidence="1 2" key="1">
    <citation type="submission" date="2022-10" db="EMBL/GenBank/DDBJ databases">
        <title>Identification of biosynthetic pathway for the production of the potent trypsin inhibitor radiosumin.</title>
        <authorList>
            <person name="Fewer D.P."/>
            <person name="Delbaje E."/>
            <person name="Ouyang X."/>
            <person name="Agostino P.D."/>
            <person name="Wahlsten M."/>
            <person name="Jokela J."/>
            <person name="Permi P."/>
            <person name="Haapaniemi E."/>
            <person name="Koistinen H."/>
        </authorList>
    </citation>
    <scope>NUCLEOTIDE SEQUENCE [LARGE SCALE GENOMIC DNA]</scope>
    <source>
        <strain evidence="1 2">NIES-515</strain>
    </source>
</reference>
<gene>
    <name evidence="1" type="ORF">OGM63_19585</name>
</gene>
<keyword evidence="2" id="KW-1185">Reference proteome</keyword>
<organism evidence="1 2">
    <name type="scientific">Plectonema radiosum NIES-515</name>
    <dbReference type="NCBI Taxonomy" id="2986073"/>
    <lineage>
        <taxon>Bacteria</taxon>
        <taxon>Bacillati</taxon>
        <taxon>Cyanobacteriota</taxon>
        <taxon>Cyanophyceae</taxon>
        <taxon>Oscillatoriophycideae</taxon>
        <taxon>Oscillatoriales</taxon>
        <taxon>Microcoleaceae</taxon>
        <taxon>Plectonema</taxon>
    </lineage>
</organism>
<protein>
    <submittedName>
        <fullName evidence="1">Uncharacterized protein</fullName>
    </submittedName>
</protein>
<accession>A0ABT3B2V0</accession>